<evidence type="ECO:0000313" key="1">
    <source>
        <dbReference type="EMBL" id="GAO50813.1"/>
    </source>
</evidence>
<name>A0A0E9NLX6_SAICN</name>
<protein>
    <submittedName>
        <fullName evidence="1">Uncharacterized protein</fullName>
    </submittedName>
</protein>
<reference evidence="1 2" key="1">
    <citation type="journal article" date="2011" name="J. Gen. Appl. Microbiol.">
        <title>Draft genome sequencing of the enigmatic yeast Saitoella complicata.</title>
        <authorList>
            <person name="Nishida H."/>
            <person name="Hamamoto M."/>
            <person name="Sugiyama J."/>
        </authorList>
    </citation>
    <scope>NUCLEOTIDE SEQUENCE [LARGE SCALE GENOMIC DNA]</scope>
    <source>
        <strain evidence="1 2">NRRL Y-17804</strain>
    </source>
</reference>
<reference evidence="1 2" key="3">
    <citation type="journal article" date="2015" name="Genome Announc.">
        <title>Draft Genome Sequence of the Archiascomycetous Yeast Saitoella complicata.</title>
        <authorList>
            <person name="Yamauchi K."/>
            <person name="Kondo S."/>
            <person name="Hamamoto M."/>
            <person name="Takahashi Y."/>
            <person name="Ogura Y."/>
            <person name="Hayashi T."/>
            <person name="Nishida H."/>
        </authorList>
    </citation>
    <scope>NUCLEOTIDE SEQUENCE [LARGE SCALE GENOMIC DNA]</scope>
    <source>
        <strain evidence="1 2">NRRL Y-17804</strain>
    </source>
</reference>
<reference evidence="1 2" key="2">
    <citation type="journal article" date="2014" name="J. Gen. Appl. Microbiol.">
        <title>The early diverging ascomycetous budding yeast Saitoella complicata has three histone deacetylases belonging to the Clr6, Hos2, and Rpd3 lineages.</title>
        <authorList>
            <person name="Nishida H."/>
            <person name="Matsumoto T."/>
            <person name="Kondo S."/>
            <person name="Hamamoto M."/>
            <person name="Yoshikawa H."/>
        </authorList>
    </citation>
    <scope>NUCLEOTIDE SEQUENCE [LARGE SCALE GENOMIC DNA]</scope>
    <source>
        <strain evidence="1 2">NRRL Y-17804</strain>
    </source>
</reference>
<organism evidence="1 2">
    <name type="scientific">Saitoella complicata (strain BCRC 22490 / CBS 7301 / JCM 7358 / NBRC 10748 / NRRL Y-17804)</name>
    <dbReference type="NCBI Taxonomy" id="698492"/>
    <lineage>
        <taxon>Eukaryota</taxon>
        <taxon>Fungi</taxon>
        <taxon>Dikarya</taxon>
        <taxon>Ascomycota</taxon>
        <taxon>Taphrinomycotina</taxon>
        <taxon>Taphrinomycotina incertae sedis</taxon>
        <taxon>Saitoella</taxon>
    </lineage>
</organism>
<dbReference type="EMBL" id="BACD03000037">
    <property type="protein sequence ID" value="GAO50813.1"/>
    <property type="molecule type" value="Genomic_DNA"/>
</dbReference>
<proteinExistence type="predicted"/>
<dbReference type="AlphaFoldDB" id="A0A0E9NLX6"/>
<dbReference type="Proteomes" id="UP000033140">
    <property type="component" value="Unassembled WGS sequence"/>
</dbReference>
<evidence type="ECO:0000313" key="2">
    <source>
        <dbReference type="Proteomes" id="UP000033140"/>
    </source>
</evidence>
<sequence>MPINKEIHNTQCSPSLPLRDCWLRDLSWLQRVTVCSNGRGSHPPALSGVDLCNLPPNLIFRIDQSLSILTREGPQESIANSGPIADRSRALCVGGGRG</sequence>
<accession>A0A0E9NLX6</accession>
<keyword evidence="2" id="KW-1185">Reference proteome</keyword>
<comment type="caution">
    <text evidence="1">The sequence shown here is derived from an EMBL/GenBank/DDBJ whole genome shotgun (WGS) entry which is preliminary data.</text>
</comment>
<gene>
    <name evidence="1" type="ORF">G7K_4934-t1</name>
</gene>